<sequence length="114" mass="12793">MVVLGSTRATTSTTSPVIEAWWQEEACPDVEALDAYLEVEWSERTKVTLSFLKSVKAKGGAPPLMLKRSMSFSGIKNKCDEVNEDDELSDDENFQCGEKKVCRAREGMSARRWV</sequence>
<organism evidence="1 2">
    <name type="scientific">Phaseolus angularis</name>
    <name type="common">Azuki bean</name>
    <name type="synonym">Vigna angularis</name>
    <dbReference type="NCBI Taxonomy" id="3914"/>
    <lineage>
        <taxon>Eukaryota</taxon>
        <taxon>Viridiplantae</taxon>
        <taxon>Streptophyta</taxon>
        <taxon>Embryophyta</taxon>
        <taxon>Tracheophyta</taxon>
        <taxon>Spermatophyta</taxon>
        <taxon>Magnoliopsida</taxon>
        <taxon>eudicotyledons</taxon>
        <taxon>Gunneridae</taxon>
        <taxon>Pentapetalae</taxon>
        <taxon>rosids</taxon>
        <taxon>fabids</taxon>
        <taxon>Fabales</taxon>
        <taxon>Fabaceae</taxon>
        <taxon>Papilionoideae</taxon>
        <taxon>50 kb inversion clade</taxon>
        <taxon>NPAAA clade</taxon>
        <taxon>indigoferoid/millettioid clade</taxon>
        <taxon>Phaseoleae</taxon>
        <taxon>Vigna</taxon>
    </lineage>
</organism>
<dbReference type="AlphaFoldDB" id="A0A0L9VMR1"/>
<dbReference type="Gramene" id="KOM56248">
    <property type="protein sequence ID" value="KOM56248"/>
    <property type="gene ID" value="LR48_Vigan10g214000"/>
</dbReference>
<evidence type="ECO:0000313" key="1">
    <source>
        <dbReference type="EMBL" id="KOM56248.1"/>
    </source>
</evidence>
<accession>A0A0L9VMR1</accession>
<name>A0A0L9VMR1_PHAAN</name>
<protein>
    <submittedName>
        <fullName evidence="1">Uncharacterized protein</fullName>
    </submittedName>
</protein>
<proteinExistence type="predicted"/>
<evidence type="ECO:0000313" key="2">
    <source>
        <dbReference type="Proteomes" id="UP000053144"/>
    </source>
</evidence>
<gene>
    <name evidence="1" type="ORF">LR48_Vigan10g214000</name>
</gene>
<reference evidence="2" key="1">
    <citation type="journal article" date="2015" name="Proc. Natl. Acad. Sci. U.S.A.">
        <title>Genome sequencing of adzuki bean (Vigna angularis) provides insight into high starch and low fat accumulation and domestication.</title>
        <authorList>
            <person name="Yang K."/>
            <person name="Tian Z."/>
            <person name="Chen C."/>
            <person name="Luo L."/>
            <person name="Zhao B."/>
            <person name="Wang Z."/>
            <person name="Yu L."/>
            <person name="Li Y."/>
            <person name="Sun Y."/>
            <person name="Li W."/>
            <person name="Chen Y."/>
            <person name="Li Y."/>
            <person name="Zhang Y."/>
            <person name="Ai D."/>
            <person name="Zhao J."/>
            <person name="Shang C."/>
            <person name="Ma Y."/>
            <person name="Wu B."/>
            <person name="Wang M."/>
            <person name="Gao L."/>
            <person name="Sun D."/>
            <person name="Zhang P."/>
            <person name="Guo F."/>
            <person name="Wang W."/>
            <person name="Li Y."/>
            <person name="Wang J."/>
            <person name="Varshney R.K."/>
            <person name="Wang J."/>
            <person name="Ling H.Q."/>
            <person name="Wan P."/>
        </authorList>
    </citation>
    <scope>NUCLEOTIDE SEQUENCE</scope>
    <source>
        <strain evidence="2">cv. Jingnong 6</strain>
    </source>
</reference>
<dbReference type="EMBL" id="CM003380">
    <property type="protein sequence ID" value="KOM56248.1"/>
    <property type="molecule type" value="Genomic_DNA"/>
</dbReference>
<dbReference type="Proteomes" id="UP000053144">
    <property type="component" value="Chromosome 10"/>
</dbReference>